<protein>
    <submittedName>
        <fullName evidence="2">Uncharacterized protein</fullName>
    </submittedName>
</protein>
<evidence type="ECO:0000313" key="2">
    <source>
        <dbReference type="EMBL" id="VBB86606.1"/>
    </source>
</evidence>
<keyword evidence="3" id="KW-1185">Reference proteome</keyword>
<proteinExistence type="predicted"/>
<dbReference type="EMBL" id="LR026970">
    <property type="protein sequence ID" value="VBB86606.1"/>
    <property type="molecule type" value="Genomic_DNA"/>
</dbReference>
<gene>
    <name evidence="2" type="ORF">PODCO_706320</name>
</gene>
<evidence type="ECO:0000313" key="3">
    <source>
        <dbReference type="Proteomes" id="UP000280685"/>
    </source>
</evidence>
<evidence type="ECO:0000256" key="1">
    <source>
        <dbReference type="SAM" id="MobiDB-lite"/>
    </source>
</evidence>
<name>A0ABY6SKD8_PODCO</name>
<dbReference type="Proteomes" id="UP000280685">
    <property type="component" value="Chromosome 7"/>
</dbReference>
<reference evidence="2" key="1">
    <citation type="submission" date="2018-02" db="EMBL/GenBank/DDBJ databases">
        <authorList>
            <person name="Silar P."/>
        </authorList>
    </citation>
    <scope>NUCLEOTIDE SEQUENCE [LARGE SCALE GENOMIC DNA]</scope>
    <source>
        <strain evidence="2">T</strain>
    </source>
</reference>
<feature type="compositionally biased region" description="Polar residues" evidence="1">
    <location>
        <begin position="69"/>
        <end position="88"/>
    </location>
</feature>
<accession>A0ABY6SKD8</accession>
<feature type="region of interest" description="Disordered" evidence="1">
    <location>
        <begin position="61"/>
        <end position="108"/>
    </location>
</feature>
<sequence>MTLIDLNQYWPGRCVSAFSGSRSVLLSLLNAQGIQNRYGEKPREILTSGTFCLYVCKLSRASPAAETWPSANQRTYQRYPPTKQQPDSTFRDLFRRKRPDNRKLADAI</sequence>
<organism evidence="2 3">
    <name type="scientific">Podospora comata</name>
    <dbReference type="NCBI Taxonomy" id="48703"/>
    <lineage>
        <taxon>Eukaryota</taxon>
        <taxon>Fungi</taxon>
        <taxon>Dikarya</taxon>
        <taxon>Ascomycota</taxon>
        <taxon>Pezizomycotina</taxon>
        <taxon>Sordariomycetes</taxon>
        <taxon>Sordariomycetidae</taxon>
        <taxon>Sordariales</taxon>
        <taxon>Podosporaceae</taxon>
        <taxon>Podospora</taxon>
    </lineage>
</organism>